<feature type="domain" description="J" evidence="4">
    <location>
        <begin position="343"/>
        <end position="406"/>
    </location>
</feature>
<protein>
    <submittedName>
        <fullName evidence="6">OLC1v1011719C1</fullName>
    </submittedName>
</protein>
<dbReference type="PRINTS" id="PR00679">
    <property type="entry name" value="PROHIBITIN"/>
</dbReference>
<dbReference type="PROSITE" id="PS51379">
    <property type="entry name" value="4FE4S_FER_2"/>
    <property type="match status" value="1"/>
</dbReference>
<evidence type="ECO:0000313" key="7">
    <source>
        <dbReference type="Proteomes" id="UP001161247"/>
    </source>
</evidence>
<dbReference type="Pfam" id="PF01145">
    <property type="entry name" value="Band_7"/>
    <property type="match status" value="1"/>
</dbReference>
<dbReference type="Gene3D" id="1.10.287.110">
    <property type="entry name" value="DnaJ domain"/>
    <property type="match status" value="1"/>
</dbReference>
<evidence type="ECO:0000256" key="1">
    <source>
        <dbReference type="ARBA" id="ARBA00004140"/>
    </source>
</evidence>
<gene>
    <name evidence="6" type="ORF">OLC1_LOCUS18882</name>
</gene>
<reference evidence="6" key="1">
    <citation type="submission" date="2023-03" db="EMBL/GenBank/DDBJ databases">
        <authorList>
            <person name="Julca I."/>
        </authorList>
    </citation>
    <scope>NUCLEOTIDE SEQUENCE</scope>
</reference>
<evidence type="ECO:0000259" key="4">
    <source>
        <dbReference type="PROSITE" id="PS50076"/>
    </source>
</evidence>
<comment type="subunit">
    <text evidence="3">Component of a prohibitin multimeric complex in mitochondrial membranes.</text>
</comment>
<comment type="similarity">
    <text evidence="2">Belongs to the prohibitin family.</text>
</comment>
<dbReference type="CDD" id="cd03401">
    <property type="entry name" value="SPFH_prohibitin"/>
    <property type="match status" value="1"/>
</dbReference>
<evidence type="ECO:0000256" key="3">
    <source>
        <dbReference type="ARBA" id="ARBA00011786"/>
    </source>
</evidence>
<organism evidence="6 7">
    <name type="scientific">Oldenlandia corymbosa var. corymbosa</name>
    <dbReference type="NCBI Taxonomy" id="529605"/>
    <lineage>
        <taxon>Eukaryota</taxon>
        <taxon>Viridiplantae</taxon>
        <taxon>Streptophyta</taxon>
        <taxon>Embryophyta</taxon>
        <taxon>Tracheophyta</taxon>
        <taxon>Spermatophyta</taxon>
        <taxon>Magnoliopsida</taxon>
        <taxon>eudicotyledons</taxon>
        <taxon>Gunneridae</taxon>
        <taxon>Pentapetalae</taxon>
        <taxon>asterids</taxon>
        <taxon>lamiids</taxon>
        <taxon>Gentianales</taxon>
        <taxon>Rubiaceae</taxon>
        <taxon>Rubioideae</taxon>
        <taxon>Spermacoceae</taxon>
        <taxon>Hedyotis-Oldenlandia complex</taxon>
        <taxon>Oldenlandia</taxon>
    </lineage>
</organism>
<dbReference type="Pfam" id="PF13370">
    <property type="entry name" value="Fer4_13"/>
    <property type="match status" value="1"/>
</dbReference>
<evidence type="ECO:0000313" key="6">
    <source>
        <dbReference type="EMBL" id="CAI9111491.1"/>
    </source>
</evidence>
<dbReference type="Gene3D" id="3.30.70.20">
    <property type="match status" value="1"/>
</dbReference>
<dbReference type="InterPro" id="IPR036013">
    <property type="entry name" value="Band_7/SPFH_dom_sf"/>
</dbReference>
<sequence>MMSGGTPSGGGSSSLSRLLAPVTLGLGLGLLSWWKFSLLTVKIGHRAVVLDRFTGVAHTLDAGTHFLLPGRYTRFLIDVRIRPLTISCQPITNDLQKLDIKIRLLFRPDTSELPSFLRFFGLNYPLEFLPFMACEALNAVVARYRAEDLLFGRPDFVHRLKQELIDKAKIYFITIDDVSVIKLGFSREFINAVNRKLIAQEELDTALLRAENVAQAAIIPAGGVTCGGSFRVDFGISSSTSPSLLTMFVLKFLALLLSLGVIQYICIDGKWRDHPVAVVFGVHGLVNPNEYFAACLYTSGWGGMFCRRWKVVKKTSGISCCWKSKIDEKTLEELHHHRHQKKTHYELLGVSYDSTSQQIKDAYRKLQKMYHPDVAGPKGHDYTLLLNEAYKVLMSQELRKEYDVSIFRHGKWYGRDSSSFSSWNGPLRPEALFVDQNHCIGCRECVHYANNTFTMDETKGCARVKVQYGDDLMDIQVSVDSCPVNCIHWVNEDELQILEYLTQPQPKEGHGIYGQGWERPANIFAAAEAFKKKLNHQKEG</sequence>
<accession>A0AAV1DUD0</accession>
<dbReference type="InterPro" id="IPR001107">
    <property type="entry name" value="Band_7"/>
</dbReference>
<dbReference type="EMBL" id="OX459123">
    <property type="protein sequence ID" value="CAI9111491.1"/>
    <property type="molecule type" value="Genomic_DNA"/>
</dbReference>
<dbReference type="PANTHER" id="PTHR45295">
    <property type="entry name" value="CHAPERONE PROTEIN DNAJ C76, CHLOROPLASTIC"/>
    <property type="match status" value="1"/>
</dbReference>
<feature type="domain" description="4Fe-4S ferredoxin-type" evidence="5">
    <location>
        <begin position="430"/>
        <end position="458"/>
    </location>
</feature>
<dbReference type="SMART" id="SM00271">
    <property type="entry name" value="DnaJ"/>
    <property type="match status" value="1"/>
</dbReference>
<dbReference type="InterPro" id="IPR036869">
    <property type="entry name" value="J_dom_sf"/>
</dbReference>
<proteinExistence type="inferred from homology"/>
<dbReference type="PROSITE" id="PS50076">
    <property type="entry name" value="DNAJ_2"/>
    <property type="match status" value="1"/>
</dbReference>
<dbReference type="Pfam" id="PF00226">
    <property type="entry name" value="DnaJ"/>
    <property type="match status" value="1"/>
</dbReference>
<dbReference type="InterPro" id="IPR000163">
    <property type="entry name" value="Prohibitin"/>
</dbReference>
<dbReference type="Proteomes" id="UP001161247">
    <property type="component" value="Chromosome 6"/>
</dbReference>
<dbReference type="SUPFAM" id="SSF54862">
    <property type="entry name" value="4Fe-4S ferredoxins"/>
    <property type="match status" value="1"/>
</dbReference>
<name>A0AAV1DUD0_OLDCO</name>
<dbReference type="PRINTS" id="PR00625">
    <property type="entry name" value="JDOMAIN"/>
</dbReference>
<dbReference type="SMART" id="SM00244">
    <property type="entry name" value="PHB"/>
    <property type="match status" value="1"/>
</dbReference>
<dbReference type="InterPro" id="IPR001623">
    <property type="entry name" value="DnaJ_domain"/>
</dbReference>
<dbReference type="InterPro" id="IPR017896">
    <property type="entry name" value="4Fe4S_Fe-S-bd"/>
</dbReference>
<dbReference type="GO" id="GO:0005743">
    <property type="term" value="C:mitochondrial inner membrane"/>
    <property type="evidence" value="ECO:0007669"/>
    <property type="project" value="UniProtKB-SubCell"/>
</dbReference>
<evidence type="ECO:0000256" key="2">
    <source>
        <dbReference type="ARBA" id="ARBA00009658"/>
    </source>
</evidence>
<dbReference type="SUPFAM" id="SSF117892">
    <property type="entry name" value="Band 7/SPFH domain"/>
    <property type="match status" value="1"/>
</dbReference>
<dbReference type="SUPFAM" id="SSF46565">
    <property type="entry name" value="Chaperone J-domain"/>
    <property type="match status" value="1"/>
</dbReference>
<dbReference type="AlphaFoldDB" id="A0AAV1DUD0"/>
<comment type="subcellular location">
    <subcellularLocation>
        <location evidence="1">Mitochondrion inner membrane</location>
        <topology evidence="1">Single-pass type II membrane protein</topology>
    </subcellularLocation>
</comment>
<keyword evidence="7" id="KW-1185">Reference proteome</keyword>
<dbReference type="PANTHER" id="PTHR45295:SF4">
    <property type="entry name" value="OS06G0474800 PROTEIN"/>
    <property type="match status" value="1"/>
</dbReference>
<evidence type="ECO:0000259" key="5">
    <source>
        <dbReference type="PROSITE" id="PS51379"/>
    </source>
</evidence>
<dbReference type="CDD" id="cd06257">
    <property type="entry name" value="DnaJ"/>
    <property type="match status" value="1"/>
</dbReference>